<dbReference type="STRING" id="1121393.SAMN02745216_04945"/>
<name>A0A1M6ZDD9_9BACT</name>
<evidence type="ECO:0000313" key="2">
    <source>
        <dbReference type="Proteomes" id="UP000183994"/>
    </source>
</evidence>
<dbReference type="Proteomes" id="UP000183994">
    <property type="component" value="Unassembled WGS sequence"/>
</dbReference>
<evidence type="ECO:0000313" key="1">
    <source>
        <dbReference type="EMBL" id="SHL28365.1"/>
    </source>
</evidence>
<reference evidence="2" key="1">
    <citation type="submission" date="2016-11" db="EMBL/GenBank/DDBJ databases">
        <authorList>
            <person name="Varghese N."/>
            <person name="Submissions S."/>
        </authorList>
    </citation>
    <scope>NUCLEOTIDE SEQUENCE [LARGE SCALE GENOMIC DNA]</scope>
    <source>
        <strain evidence="2">DSM 16219</strain>
    </source>
</reference>
<dbReference type="InterPro" id="IPR003748">
    <property type="entry name" value="DUF169"/>
</dbReference>
<dbReference type="EMBL" id="FQZU01000057">
    <property type="protein sequence ID" value="SHL28365.1"/>
    <property type="molecule type" value="Genomic_DNA"/>
</dbReference>
<protein>
    <submittedName>
        <fullName evidence="1">Uncharacterized conserved protein, DUF169 family</fullName>
    </submittedName>
</protein>
<dbReference type="RefSeq" id="WP_073478920.1">
    <property type="nucleotide sequence ID" value="NZ_FQZU01000057.1"/>
</dbReference>
<dbReference type="AlphaFoldDB" id="A0A1M6ZDD9"/>
<gene>
    <name evidence="1" type="ORF">SAMN02745216_04945</name>
</gene>
<dbReference type="OrthoDB" id="9779322at2"/>
<sequence>MENIILEKTPGFLNVLGLDEEPMGLFFTDEKPEGCLSPKPNDLPTKAKEEKNEIDWPGVFGKFSCVIGHIWRARKKKVPACFSAQEFGCPGASFWVGFNKPQTETIIGYVSEGIPNFTEGEHYCKTHDDLRRVFTEIDPVPAPKPYCVVKPLSLFKEGEEPEFVLFFTRPESLAGLHQMAFFVTNDPEVVASPWSAACGSIATWPMKYKARGEAKAVVGGWDPSARKFFKTDELSFTVPYSMYVQMIEQYQESFLTTKTWSTVQKKIARSKNAWGE</sequence>
<accession>A0A1M6ZDD9</accession>
<keyword evidence="2" id="KW-1185">Reference proteome</keyword>
<proteinExistence type="predicted"/>
<organism evidence="1 2">
    <name type="scientific">Desulfatibacillum alkenivorans DSM 16219</name>
    <dbReference type="NCBI Taxonomy" id="1121393"/>
    <lineage>
        <taxon>Bacteria</taxon>
        <taxon>Pseudomonadati</taxon>
        <taxon>Thermodesulfobacteriota</taxon>
        <taxon>Desulfobacteria</taxon>
        <taxon>Desulfobacterales</taxon>
        <taxon>Desulfatibacillaceae</taxon>
        <taxon>Desulfatibacillum</taxon>
    </lineage>
</organism>
<dbReference type="Pfam" id="PF02596">
    <property type="entry name" value="DUF169"/>
    <property type="match status" value="1"/>
</dbReference>